<evidence type="ECO:0000256" key="6">
    <source>
        <dbReference type="ARBA" id="ARBA00022832"/>
    </source>
</evidence>
<evidence type="ECO:0000256" key="8">
    <source>
        <dbReference type="ARBA" id="ARBA00023002"/>
    </source>
</evidence>
<comment type="function">
    <text evidence="10">Catalyzes the reduction of prostaglandin-ethanolamide H(2) (prostamide H(2)) to prostamide F(2alpha) with NADPH as proton donor. Also able to reduce prostaglandin H(2) to prostaglandin F(2alpha).</text>
</comment>
<proteinExistence type="inferred from homology"/>
<evidence type="ECO:0000256" key="10">
    <source>
        <dbReference type="ARBA" id="ARBA00037117"/>
    </source>
</evidence>
<evidence type="ECO:0000256" key="12">
    <source>
        <dbReference type="ARBA" id="ARBA00039126"/>
    </source>
</evidence>
<organism evidence="17">
    <name type="scientific">Petromyzon marinus</name>
    <name type="common">Sea lamprey</name>
    <dbReference type="NCBI Taxonomy" id="7757"/>
    <lineage>
        <taxon>Eukaryota</taxon>
        <taxon>Metazoa</taxon>
        <taxon>Chordata</taxon>
        <taxon>Craniata</taxon>
        <taxon>Vertebrata</taxon>
        <taxon>Cyclostomata</taxon>
        <taxon>Hyperoartia</taxon>
        <taxon>Petromyzontiformes</taxon>
        <taxon>Petromyzontidae</taxon>
        <taxon>Petromyzon</taxon>
    </lineage>
</organism>
<comment type="similarity">
    <text evidence="11">Belongs to the peroxiredoxin-like PRXL2 family. Prostamide/prostaglandin F synthase subfamily.</text>
</comment>
<dbReference type="FunFam" id="3.40.30.10:FF:000243">
    <property type="entry name" value="Prostamide/prostaglandin F synthase"/>
    <property type="match status" value="1"/>
</dbReference>
<dbReference type="OMA" id="QRPVCND"/>
<dbReference type="AlphaFoldDB" id="S4RWG7"/>
<keyword evidence="4" id="KW-0444">Lipid biosynthesis</keyword>
<comment type="catalytic activity">
    <reaction evidence="15">
        <text>prostaglandin H2 + [thioredoxin]-dithiol = prostaglandin F2alpha + [thioredoxin]-disulfide</text>
        <dbReference type="Rhea" id="RHEA:28214"/>
        <dbReference type="Rhea" id="RHEA-COMP:10698"/>
        <dbReference type="Rhea" id="RHEA-COMP:10700"/>
        <dbReference type="ChEBI" id="CHEBI:29950"/>
        <dbReference type="ChEBI" id="CHEBI:50058"/>
        <dbReference type="ChEBI" id="CHEBI:57404"/>
        <dbReference type="ChEBI" id="CHEBI:57405"/>
        <dbReference type="EC" id="1.11.1.20"/>
    </reaction>
</comment>
<keyword evidence="5" id="KW-0643">Prostaglandin biosynthesis</keyword>
<accession>S4RWG7</accession>
<dbReference type="CDD" id="cd02970">
    <property type="entry name" value="PRX_like2"/>
    <property type="match status" value="1"/>
</dbReference>
<keyword evidence="8" id="KW-0560">Oxidoreductase</keyword>
<comment type="subcellular location">
    <subcellularLocation>
        <location evidence="1">Cytoplasm</location>
        <location evidence="1">Cytosol</location>
    </subcellularLocation>
</comment>
<reference evidence="17" key="2">
    <citation type="submission" date="2025-09" db="UniProtKB">
        <authorList>
            <consortium name="Ensembl"/>
        </authorList>
    </citation>
    <scope>IDENTIFICATION</scope>
</reference>
<reference evidence="17" key="1">
    <citation type="submission" date="2025-08" db="UniProtKB">
        <authorList>
            <consortium name="Ensembl"/>
        </authorList>
    </citation>
    <scope>IDENTIFICATION</scope>
</reference>
<keyword evidence="6" id="KW-0276">Fatty acid metabolism</keyword>
<dbReference type="GO" id="GO:0005829">
    <property type="term" value="C:cytosol"/>
    <property type="evidence" value="ECO:0007669"/>
    <property type="project" value="UniProtKB-SubCell"/>
</dbReference>
<dbReference type="GeneTree" id="ENSGT00940000165161"/>
<evidence type="ECO:0000256" key="13">
    <source>
        <dbReference type="ARBA" id="ARBA00040768"/>
    </source>
</evidence>
<dbReference type="PANTHER" id="PTHR28630:SF29">
    <property type="entry name" value="PROSTAMIDE_PROSTAGLANDIN F SYNTHASE"/>
    <property type="match status" value="1"/>
</dbReference>
<evidence type="ECO:0000256" key="1">
    <source>
        <dbReference type="ARBA" id="ARBA00004514"/>
    </source>
</evidence>
<dbReference type="InterPro" id="IPR032801">
    <property type="entry name" value="PXL2A/B/C"/>
</dbReference>
<dbReference type="PANTHER" id="PTHR28630">
    <property type="match status" value="1"/>
</dbReference>
<evidence type="ECO:0000256" key="5">
    <source>
        <dbReference type="ARBA" id="ARBA00022585"/>
    </source>
</evidence>
<evidence type="ECO:0000256" key="2">
    <source>
        <dbReference type="ARBA" id="ARBA00022490"/>
    </source>
</evidence>
<evidence type="ECO:0000256" key="9">
    <source>
        <dbReference type="ARBA" id="ARBA00023098"/>
    </source>
</evidence>
<evidence type="ECO:0000256" key="15">
    <source>
        <dbReference type="ARBA" id="ARBA00047917"/>
    </source>
</evidence>
<keyword evidence="9" id="KW-0443">Lipid metabolism</keyword>
<keyword evidence="7" id="KW-0521">NADP</keyword>
<sequence length="208" mass="22422">MTDVNLETVGANELVNARTGEVVSLASLWQGPQPVVITFLRRFGCAVCRWCARELSTGMARANLPAGAVRLVAVASERVGLQEFLDGNFFSGGDLFIDDKKQCYNDLGFKRYNALSIIPVALGKKVRDIVAKAVEDGVSGNLSGDLLQTGGCLIVSAGGEKVLLCFRQDSPGDFVPVETVLEVLGFQSEPKAQENAPQPEVQRTHCRH</sequence>
<evidence type="ECO:0000256" key="16">
    <source>
        <dbReference type="ARBA" id="ARBA00048626"/>
    </source>
</evidence>
<keyword evidence="5" id="KW-0275">Fatty acid biosynthesis</keyword>
<evidence type="ECO:0000256" key="4">
    <source>
        <dbReference type="ARBA" id="ARBA00022516"/>
    </source>
</evidence>
<dbReference type="Pfam" id="PF13911">
    <property type="entry name" value="AhpC-TSA_2"/>
    <property type="match status" value="1"/>
</dbReference>
<evidence type="ECO:0000256" key="14">
    <source>
        <dbReference type="ARBA" id="ARBA00041838"/>
    </source>
</evidence>
<evidence type="ECO:0000256" key="11">
    <source>
        <dbReference type="ARBA" id="ARBA00037965"/>
    </source>
</evidence>
<dbReference type="STRING" id="7757.ENSPMAP00000009557"/>
<comment type="catalytic activity">
    <reaction evidence="16">
        <text>prostamide F2alpha + [thioredoxin]-disulfide = prostamide H2 + [thioredoxin]-dithiol</text>
        <dbReference type="Rhea" id="RHEA:26373"/>
        <dbReference type="Rhea" id="RHEA-COMP:10698"/>
        <dbReference type="Rhea" id="RHEA-COMP:10700"/>
        <dbReference type="ChEBI" id="CHEBI:29950"/>
        <dbReference type="ChEBI" id="CHEBI:50058"/>
        <dbReference type="ChEBI" id="CHEBI:53081"/>
        <dbReference type="ChEBI" id="CHEBI:53082"/>
        <dbReference type="EC" id="1.11.1.20"/>
    </reaction>
</comment>
<evidence type="ECO:0000256" key="3">
    <source>
        <dbReference type="ARBA" id="ARBA00022501"/>
    </source>
</evidence>
<evidence type="ECO:0000256" key="7">
    <source>
        <dbReference type="ARBA" id="ARBA00022857"/>
    </source>
</evidence>
<keyword evidence="2" id="KW-0963">Cytoplasm</keyword>
<keyword evidence="3" id="KW-0644">Prostaglandin metabolism</keyword>
<dbReference type="EC" id="1.11.1.20" evidence="12"/>
<dbReference type="Ensembl" id="ENSPMAT00000009597.1">
    <property type="protein sequence ID" value="ENSPMAP00000009557.1"/>
    <property type="gene ID" value="ENSPMAG00000008677.1"/>
</dbReference>
<name>S4RWG7_PETMA</name>
<evidence type="ECO:0000313" key="17">
    <source>
        <dbReference type="Ensembl" id="ENSPMAP00000009557.1"/>
    </source>
</evidence>
<dbReference type="GO" id="GO:0001516">
    <property type="term" value="P:prostaglandin biosynthetic process"/>
    <property type="evidence" value="ECO:0007669"/>
    <property type="project" value="UniProtKB-KW"/>
</dbReference>
<dbReference type="HOGENOM" id="CLU_094994_0_0_1"/>
<protein>
    <recommendedName>
        <fullName evidence="13">Prostamide/prostaglandin F synthase</fullName>
        <ecNumber evidence="12">1.11.1.20</ecNumber>
    </recommendedName>
    <alternativeName>
        <fullName evidence="14">Peroxiredoxin-like 2B</fullName>
    </alternativeName>
</protein>
<dbReference type="GO" id="GO:0047017">
    <property type="term" value="F:prostaglandin F synthase activity"/>
    <property type="evidence" value="ECO:0007669"/>
    <property type="project" value="TreeGrafter"/>
</dbReference>